<dbReference type="FunFam" id="1.10.287.130:FF:000001">
    <property type="entry name" value="Two-component sensor histidine kinase"/>
    <property type="match status" value="1"/>
</dbReference>
<dbReference type="SMART" id="SM00388">
    <property type="entry name" value="HisKA"/>
    <property type="match status" value="1"/>
</dbReference>
<dbReference type="InterPro" id="IPR003594">
    <property type="entry name" value="HATPase_dom"/>
</dbReference>
<dbReference type="PROSITE" id="PS50885">
    <property type="entry name" value="HAMP"/>
    <property type="match status" value="1"/>
</dbReference>
<feature type="transmembrane region" description="Helical" evidence="11">
    <location>
        <begin position="164"/>
        <end position="185"/>
    </location>
</feature>
<dbReference type="Gene3D" id="3.30.565.10">
    <property type="entry name" value="Histidine kinase-like ATPase, C-terminal domain"/>
    <property type="match status" value="1"/>
</dbReference>
<keyword evidence="5" id="KW-0808">Transferase</keyword>
<keyword evidence="10 11" id="KW-0472">Membrane</keyword>
<gene>
    <name evidence="14" type="ORF">LP001_025</name>
</gene>
<dbReference type="InterPro" id="IPR036097">
    <property type="entry name" value="HisK_dim/P_sf"/>
</dbReference>
<proteinExistence type="predicted"/>
<dbReference type="CDD" id="cd00075">
    <property type="entry name" value="HATPase"/>
    <property type="match status" value="1"/>
</dbReference>
<evidence type="ECO:0000256" key="3">
    <source>
        <dbReference type="ARBA" id="ARBA00012438"/>
    </source>
</evidence>
<dbReference type="PANTHER" id="PTHR45436">
    <property type="entry name" value="SENSOR HISTIDINE KINASE YKOH"/>
    <property type="match status" value="1"/>
</dbReference>
<protein>
    <recommendedName>
        <fullName evidence="3">histidine kinase</fullName>
        <ecNumber evidence="3">2.7.13.3</ecNumber>
    </recommendedName>
</protein>
<keyword evidence="4" id="KW-0597">Phosphoprotein</keyword>
<dbReference type="InterPro" id="IPR003661">
    <property type="entry name" value="HisK_dim/P_dom"/>
</dbReference>
<comment type="subcellular location">
    <subcellularLocation>
        <location evidence="2">Membrane</location>
        <topology evidence="2">Multi-pass membrane protein</topology>
    </subcellularLocation>
</comment>
<reference evidence="14" key="1">
    <citation type="journal article" date="2012" name="FEMS Microbiol. Ecol.">
        <title>Characterization of a new Acidobacteria-derived moderately thermostable lipase from a Brazilian Atlantic Forest soil metagenome.</title>
        <authorList>
            <person name="Faoro H."/>
            <person name="Glogauer A."/>
            <person name="Couto G.H."/>
            <person name="de Souza E.M."/>
            <person name="Rigo L.U."/>
            <person name="Cruz L.M."/>
            <person name="Monteiro R.A."/>
            <person name="de Oliveira Pedrosa F."/>
        </authorList>
    </citation>
    <scope>NUCLEOTIDE SEQUENCE</scope>
</reference>
<evidence type="ECO:0000256" key="4">
    <source>
        <dbReference type="ARBA" id="ARBA00022553"/>
    </source>
</evidence>
<evidence type="ECO:0000256" key="9">
    <source>
        <dbReference type="ARBA" id="ARBA00023012"/>
    </source>
</evidence>
<dbReference type="GO" id="GO:0005886">
    <property type="term" value="C:plasma membrane"/>
    <property type="evidence" value="ECO:0007669"/>
    <property type="project" value="TreeGrafter"/>
</dbReference>
<dbReference type="SUPFAM" id="SSF158472">
    <property type="entry name" value="HAMP domain-like"/>
    <property type="match status" value="1"/>
</dbReference>
<dbReference type="Pfam" id="PF00672">
    <property type="entry name" value="HAMP"/>
    <property type="match status" value="1"/>
</dbReference>
<feature type="domain" description="HAMP" evidence="13">
    <location>
        <begin position="186"/>
        <end position="239"/>
    </location>
</feature>
<dbReference type="FunFam" id="3.30.565.10:FF:000006">
    <property type="entry name" value="Sensor histidine kinase WalK"/>
    <property type="match status" value="1"/>
</dbReference>
<dbReference type="SMART" id="SM00304">
    <property type="entry name" value="HAMP"/>
    <property type="match status" value="1"/>
</dbReference>
<evidence type="ECO:0000313" key="14">
    <source>
        <dbReference type="EMBL" id="AER58206.1"/>
    </source>
</evidence>
<dbReference type="InterPro" id="IPR004358">
    <property type="entry name" value="Sig_transdc_His_kin-like_C"/>
</dbReference>
<dbReference type="InterPro" id="IPR005467">
    <property type="entry name" value="His_kinase_dom"/>
</dbReference>
<comment type="catalytic activity">
    <reaction evidence="1">
        <text>ATP + protein L-histidine = ADP + protein N-phospho-L-histidine.</text>
        <dbReference type="EC" id="2.7.13.3"/>
    </reaction>
</comment>
<evidence type="ECO:0000259" key="13">
    <source>
        <dbReference type="PROSITE" id="PS50885"/>
    </source>
</evidence>
<accession>G8DPM8</accession>
<evidence type="ECO:0000256" key="11">
    <source>
        <dbReference type="SAM" id="Phobius"/>
    </source>
</evidence>
<dbReference type="GO" id="GO:0000155">
    <property type="term" value="F:phosphorelay sensor kinase activity"/>
    <property type="evidence" value="ECO:0007669"/>
    <property type="project" value="InterPro"/>
</dbReference>
<dbReference type="Pfam" id="PF02518">
    <property type="entry name" value="HATPase_c"/>
    <property type="match status" value="1"/>
</dbReference>
<dbReference type="PROSITE" id="PS50109">
    <property type="entry name" value="HIS_KIN"/>
    <property type="match status" value="1"/>
</dbReference>
<dbReference type="InterPro" id="IPR050428">
    <property type="entry name" value="TCS_sensor_his_kinase"/>
</dbReference>
<evidence type="ECO:0000256" key="5">
    <source>
        <dbReference type="ARBA" id="ARBA00022679"/>
    </source>
</evidence>
<keyword evidence="8 11" id="KW-1133">Transmembrane helix</keyword>
<evidence type="ECO:0000256" key="2">
    <source>
        <dbReference type="ARBA" id="ARBA00004141"/>
    </source>
</evidence>
<dbReference type="PRINTS" id="PR00344">
    <property type="entry name" value="BCTRLSENSOR"/>
</dbReference>
<dbReference type="SMART" id="SM00387">
    <property type="entry name" value="HATPase_c"/>
    <property type="match status" value="1"/>
</dbReference>
<dbReference type="Gene3D" id="6.10.340.10">
    <property type="match status" value="1"/>
</dbReference>
<dbReference type="SUPFAM" id="SSF47384">
    <property type="entry name" value="Homodimeric domain of signal transducing histidine kinase"/>
    <property type="match status" value="1"/>
</dbReference>
<evidence type="ECO:0000256" key="10">
    <source>
        <dbReference type="ARBA" id="ARBA00023136"/>
    </source>
</evidence>
<keyword evidence="9" id="KW-0902">Two-component regulatory system</keyword>
<keyword evidence="6 11" id="KW-0812">Transmembrane</keyword>
<dbReference type="SUPFAM" id="SSF55874">
    <property type="entry name" value="ATPase domain of HSP90 chaperone/DNA topoisomerase II/histidine kinase"/>
    <property type="match status" value="1"/>
</dbReference>
<dbReference type="AlphaFoldDB" id="G8DPM8"/>
<dbReference type="InterPro" id="IPR003660">
    <property type="entry name" value="HAMP_dom"/>
</dbReference>
<keyword evidence="7 14" id="KW-0418">Kinase</keyword>
<name>G8DPM8_9BACT</name>
<feature type="domain" description="Histidine kinase" evidence="12">
    <location>
        <begin position="247"/>
        <end position="461"/>
    </location>
</feature>
<evidence type="ECO:0000256" key="1">
    <source>
        <dbReference type="ARBA" id="ARBA00000085"/>
    </source>
</evidence>
<dbReference type="Pfam" id="PF00512">
    <property type="entry name" value="HisKA"/>
    <property type="match status" value="1"/>
</dbReference>
<evidence type="ECO:0000256" key="7">
    <source>
        <dbReference type="ARBA" id="ARBA00022777"/>
    </source>
</evidence>
<evidence type="ECO:0000256" key="8">
    <source>
        <dbReference type="ARBA" id="ARBA00022989"/>
    </source>
</evidence>
<sequence>MRFRLAFSYVFFFTILLVLLGIVFWRTLSATFQSQMQSVLEEEWGAAKGYLRTGAEGPNWFYDSQDPDETFTVERIRRVYLLADTQGHALQHSLIYDSIGLDSPGEIKAVLQSGQAATTIRKDAMGIPYMIRSGLMIDERGNKYYLAIGRAIDQNNKVIRDFTLNYLILVPIVIFLSGLLGWFLAGKALDPVNSVAETAQRITHSNLDMQIPVRHAGDELDRLIEAFNHMMTRLDRSFEQIRQFSTDVSHELRTPLTVVRGQLEVALFTAQNVDQYRDAMAEALEGVDRLSNIVRALLMLSQAESGQLVLQKTPLDLADLARDLVDEHQIPAEAQGVRLTAELPGPCLISADRIQIERMLSNLLGNAIKYTPAGGAVKVRLNCQDDRVKLTVEDTGVGIAPDHLPHIFDRFYRVPSADPEKGLGLGLSFVAWIVKAHGGTVEVESELQKGTRFIVTLPAEQFAAMAEESPALPMPEQVH</sequence>
<dbReference type="InterPro" id="IPR036890">
    <property type="entry name" value="HATPase_C_sf"/>
</dbReference>
<dbReference type="EMBL" id="HQ856049">
    <property type="protein sequence ID" value="AER58206.1"/>
    <property type="molecule type" value="Genomic_DNA"/>
</dbReference>
<dbReference type="EC" id="2.7.13.3" evidence="3"/>
<evidence type="ECO:0000256" key="6">
    <source>
        <dbReference type="ARBA" id="ARBA00022692"/>
    </source>
</evidence>
<dbReference type="CDD" id="cd00082">
    <property type="entry name" value="HisKA"/>
    <property type="match status" value="1"/>
</dbReference>
<dbReference type="CDD" id="cd06225">
    <property type="entry name" value="HAMP"/>
    <property type="match status" value="1"/>
</dbReference>
<evidence type="ECO:0000259" key="12">
    <source>
        <dbReference type="PROSITE" id="PS50109"/>
    </source>
</evidence>
<feature type="transmembrane region" description="Helical" evidence="11">
    <location>
        <begin position="6"/>
        <end position="28"/>
    </location>
</feature>
<dbReference type="Gene3D" id="1.10.287.130">
    <property type="match status" value="1"/>
</dbReference>
<dbReference type="PANTHER" id="PTHR45436:SF15">
    <property type="entry name" value="SENSOR HISTIDINE KINASE CUSS"/>
    <property type="match status" value="1"/>
</dbReference>
<organism evidence="14">
    <name type="scientific">uncultured Acidobacteriota bacterium</name>
    <dbReference type="NCBI Taxonomy" id="171953"/>
    <lineage>
        <taxon>Bacteria</taxon>
        <taxon>Pseudomonadati</taxon>
        <taxon>Acidobacteriota</taxon>
        <taxon>environmental samples</taxon>
    </lineage>
</organism>